<feature type="region of interest" description="Disordered" evidence="1">
    <location>
        <begin position="13"/>
        <end position="50"/>
    </location>
</feature>
<reference evidence="3" key="1">
    <citation type="submission" date="2011-08" db="EMBL/GenBank/DDBJ databases">
        <authorList>
            <person name="Rombauts S."/>
        </authorList>
    </citation>
    <scope>NUCLEOTIDE SEQUENCE</scope>
    <source>
        <strain evidence="3">London</strain>
    </source>
</reference>
<dbReference type="GeneID" id="107371169"/>
<feature type="compositionally biased region" description="Basic and acidic residues" evidence="1">
    <location>
        <begin position="219"/>
        <end position="228"/>
    </location>
</feature>
<dbReference type="HOGENOM" id="CLU_594928_0_0_1"/>
<dbReference type="EMBL" id="CAEY01000779">
    <property type="status" value="NOT_ANNOTATED_CDS"/>
    <property type="molecule type" value="Genomic_DNA"/>
</dbReference>
<name>T1JUL5_TETUR</name>
<dbReference type="EnsemblMetazoa" id="tetur02g01380.1">
    <property type="protein sequence ID" value="tetur02g01380.1"/>
    <property type="gene ID" value="tetur02g01380"/>
</dbReference>
<feature type="compositionally biased region" description="Polar residues" evidence="1">
    <location>
        <begin position="231"/>
        <end position="245"/>
    </location>
</feature>
<dbReference type="RefSeq" id="XP_025018537.1">
    <property type="nucleotide sequence ID" value="XM_025162769.1"/>
</dbReference>
<sequence length="460" mass="51084">MFKWISSIQNAIKDARVNRKGPGRRRQDKSKHGGNHTVDGSRHKTAPPETIKFDTDRVEPVSILHCEQKNRPRGPTGRRAPGRAFLHSTILGGSSVGNLINSSTGDLLAITETNSLESSTEMTGSMDSSDNLEQKHNNNHHQMYNHHNHHRPRTMTTETVDTDADDYEEERDSKTENEEDNHYDTIVNESNRRIIGIMNKMRLEGEEKIKMSNGFGKGDASHDNHGDKQANLISKSNESNGTSNHFHANIARLNGKHTNGYSSSSPPINKTITATSPSIKRRFHEDTKDLKKHLNAIFSNNNQQNQQLMVNLGDSTVSIEQTKLTECLKEICPTLTSGSLLSEGSSVKTSLTDLDPNLRSLIKELEALKGVKKSKVRSEKIQSLVDKLVNLVDTYSKNVESFENYNDQIIKLISSLSTLVSQPTPMVTSSSTSSPSSSPRLVNANKLHYKPVNSPSSTHC</sequence>
<accession>T1JUL5</accession>
<dbReference type="AlphaFoldDB" id="T1JUL5"/>
<keyword evidence="3" id="KW-1185">Reference proteome</keyword>
<organism evidence="2 3">
    <name type="scientific">Tetranychus urticae</name>
    <name type="common">Two-spotted spider mite</name>
    <dbReference type="NCBI Taxonomy" id="32264"/>
    <lineage>
        <taxon>Eukaryota</taxon>
        <taxon>Metazoa</taxon>
        <taxon>Ecdysozoa</taxon>
        <taxon>Arthropoda</taxon>
        <taxon>Chelicerata</taxon>
        <taxon>Arachnida</taxon>
        <taxon>Acari</taxon>
        <taxon>Acariformes</taxon>
        <taxon>Trombidiformes</taxon>
        <taxon>Prostigmata</taxon>
        <taxon>Eleutherengona</taxon>
        <taxon>Raphignathae</taxon>
        <taxon>Tetranychoidea</taxon>
        <taxon>Tetranychidae</taxon>
        <taxon>Tetranychus</taxon>
    </lineage>
</organism>
<feature type="region of interest" description="Disordered" evidence="1">
    <location>
        <begin position="144"/>
        <end position="180"/>
    </location>
</feature>
<proteinExistence type="predicted"/>
<evidence type="ECO:0000313" key="3">
    <source>
        <dbReference type="Proteomes" id="UP000015104"/>
    </source>
</evidence>
<dbReference type="KEGG" id="tut:107371169"/>
<feature type="region of interest" description="Disordered" evidence="1">
    <location>
        <begin position="424"/>
        <end position="460"/>
    </location>
</feature>
<feature type="compositionally biased region" description="Basic and acidic residues" evidence="1">
    <location>
        <begin position="171"/>
        <end position="180"/>
    </location>
</feature>
<dbReference type="Proteomes" id="UP000015104">
    <property type="component" value="Unassembled WGS sequence"/>
</dbReference>
<feature type="region of interest" description="Disordered" evidence="1">
    <location>
        <begin position="217"/>
        <end position="245"/>
    </location>
</feature>
<feature type="compositionally biased region" description="Basic residues" evidence="1">
    <location>
        <begin position="18"/>
        <end position="34"/>
    </location>
</feature>
<dbReference type="RefSeq" id="XP_025018538.1">
    <property type="nucleotide sequence ID" value="XM_025162770.1"/>
</dbReference>
<protein>
    <submittedName>
        <fullName evidence="2">Uncharacterized protein</fullName>
    </submittedName>
</protein>
<feature type="compositionally biased region" description="Acidic residues" evidence="1">
    <location>
        <begin position="160"/>
        <end position="170"/>
    </location>
</feature>
<evidence type="ECO:0000313" key="2">
    <source>
        <dbReference type="EnsemblMetazoa" id="tetur02g01380.1"/>
    </source>
</evidence>
<reference evidence="2" key="2">
    <citation type="submission" date="2015-06" db="UniProtKB">
        <authorList>
            <consortium name="EnsemblMetazoa"/>
        </authorList>
    </citation>
    <scope>IDENTIFICATION</scope>
</reference>
<feature type="compositionally biased region" description="Low complexity" evidence="1">
    <location>
        <begin position="424"/>
        <end position="439"/>
    </location>
</feature>
<feature type="compositionally biased region" description="Basic residues" evidence="1">
    <location>
        <begin position="144"/>
        <end position="153"/>
    </location>
</feature>
<evidence type="ECO:0000256" key="1">
    <source>
        <dbReference type="SAM" id="MobiDB-lite"/>
    </source>
</evidence>